<dbReference type="GO" id="GO:0004601">
    <property type="term" value="F:peroxidase activity"/>
    <property type="evidence" value="ECO:0007669"/>
    <property type="project" value="UniProtKB-KW"/>
</dbReference>
<feature type="transmembrane region" description="Helical" evidence="8">
    <location>
        <begin position="436"/>
        <end position="456"/>
    </location>
</feature>
<evidence type="ECO:0000256" key="3">
    <source>
        <dbReference type="ARBA" id="ARBA00022448"/>
    </source>
</evidence>
<comment type="subcellular location">
    <subcellularLocation>
        <location evidence="1">Cell membrane</location>
        <topology evidence="1">Multi-pass membrane protein</topology>
    </subcellularLocation>
</comment>
<name>A0ABM7WZY5_9BACT</name>
<feature type="transmembrane region" description="Helical" evidence="8">
    <location>
        <begin position="883"/>
        <end position="904"/>
    </location>
</feature>
<dbReference type="Gene3D" id="3.30.70.1440">
    <property type="entry name" value="Multidrug efflux transporter AcrB pore domain"/>
    <property type="match status" value="1"/>
</dbReference>
<evidence type="ECO:0000256" key="1">
    <source>
        <dbReference type="ARBA" id="ARBA00004651"/>
    </source>
</evidence>
<keyword evidence="4" id="KW-1003">Cell membrane</keyword>
<dbReference type="PRINTS" id="PR00702">
    <property type="entry name" value="ACRIFLAVINRP"/>
</dbReference>
<dbReference type="EMBL" id="AP025591">
    <property type="protein sequence ID" value="BDG05104.1"/>
    <property type="molecule type" value="Genomic_DNA"/>
</dbReference>
<dbReference type="Proteomes" id="UP001162891">
    <property type="component" value="Chromosome"/>
</dbReference>
<protein>
    <submittedName>
        <fullName evidence="9">Cytochrome-c peroxidase</fullName>
    </submittedName>
</protein>
<feature type="transmembrane region" description="Helical" evidence="8">
    <location>
        <begin position="954"/>
        <end position="975"/>
    </location>
</feature>
<evidence type="ECO:0000256" key="8">
    <source>
        <dbReference type="SAM" id="Phobius"/>
    </source>
</evidence>
<dbReference type="Pfam" id="PF00873">
    <property type="entry name" value="ACR_tran"/>
    <property type="match status" value="1"/>
</dbReference>
<dbReference type="NCBIfam" id="TIGR00914">
    <property type="entry name" value="2A0601"/>
    <property type="match status" value="1"/>
</dbReference>
<dbReference type="SUPFAM" id="SSF82693">
    <property type="entry name" value="Multidrug efflux transporter AcrB pore domain, PN1, PN2, PC1 and PC2 subdomains"/>
    <property type="match status" value="3"/>
</dbReference>
<dbReference type="SUPFAM" id="SSF82714">
    <property type="entry name" value="Multidrug efflux transporter AcrB TolC docking domain, DN and DC subdomains"/>
    <property type="match status" value="2"/>
</dbReference>
<feature type="transmembrane region" description="Helical" evidence="8">
    <location>
        <begin position="858"/>
        <end position="877"/>
    </location>
</feature>
<evidence type="ECO:0000256" key="4">
    <source>
        <dbReference type="ARBA" id="ARBA00022475"/>
    </source>
</evidence>
<dbReference type="Gene3D" id="3.30.2090.10">
    <property type="entry name" value="Multidrug efflux transporter AcrB TolC docking domain, DN and DC subdomains"/>
    <property type="match status" value="2"/>
</dbReference>
<evidence type="ECO:0000256" key="6">
    <source>
        <dbReference type="ARBA" id="ARBA00022989"/>
    </source>
</evidence>
<dbReference type="InterPro" id="IPR027463">
    <property type="entry name" value="AcrB_DN_DC_subdom"/>
</dbReference>
<feature type="transmembrane region" description="Helical" evidence="8">
    <location>
        <begin position="385"/>
        <end position="409"/>
    </location>
</feature>
<dbReference type="PANTHER" id="PTHR32063:SF24">
    <property type="entry name" value="CATION EFFLUX SYSTEM (ACRB_ACRD_ACRF FAMILY)"/>
    <property type="match status" value="1"/>
</dbReference>
<dbReference type="SUPFAM" id="SSF82866">
    <property type="entry name" value="Multidrug efflux transporter AcrB transmembrane domain"/>
    <property type="match status" value="2"/>
</dbReference>
<evidence type="ECO:0000256" key="5">
    <source>
        <dbReference type="ARBA" id="ARBA00022692"/>
    </source>
</evidence>
<organism evidence="9 10">
    <name type="scientific">Anaeromyxobacter oryzae</name>
    <dbReference type="NCBI Taxonomy" id="2918170"/>
    <lineage>
        <taxon>Bacteria</taxon>
        <taxon>Pseudomonadati</taxon>
        <taxon>Myxococcota</taxon>
        <taxon>Myxococcia</taxon>
        <taxon>Myxococcales</taxon>
        <taxon>Cystobacterineae</taxon>
        <taxon>Anaeromyxobacteraceae</taxon>
        <taxon>Anaeromyxobacter</taxon>
    </lineage>
</organism>
<reference evidence="10" key="1">
    <citation type="journal article" date="2022" name="Int. J. Syst. Evol. Microbiol.">
        <title>Anaeromyxobacter oryzae sp. nov., Anaeromyxobacter diazotrophicus sp. nov. and Anaeromyxobacter paludicola sp. nov., isolated from paddy soils.</title>
        <authorList>
            <person name="Itoh H."/>
            <person name="Xu Z."/>
            <person name="Mise K."/>
            <person name="Masuda Y."/>
            <person name="Ushijima N."/>
            <person name="Hayakawa C."/>
            <person name="Shiratori Y."/>
            <person name="Senoo K."/>
        </authorList>
    </citation>
    <scope>NUCLEOTIDE SEQUENCE [LARGE SCALE GENOMIC DNA]</scope>
    <source>
        <strain evidence="10">Red232</strain>
    </source>
</reference>
<feature type="transmembrane region" description="Helical" evidence="8">
    <location>
        <begin position="359"/>
        <end position="379"/>
    </location>
</feature>
<keyword evidence="7 8" id="KW-0472">Membrane</keyword>
<keyword evidence="9" id="KW-0560">Oxidoreductase</keyword>
<keyword evidence="9" id="KW-0575">Peroxidase</keyword>
<evidence type="ECO:0000256" key="2">
    <source>
        <dbReference type="ARBA" id="ARBA00010942"/>
    </source>
</evidence>
<dbReference type="RefSeq" id="WP_248353649.1">
    <property type="nucleotide sequence ID" value="NZ_AP025591.1"/>
</dbReference>
<dbReference type="Gene3D" id="3.30.70.1320">
    <property type="entry name" value="Multidrug efflux transporter AcrB pore domain like"/>
    <property type="match status" value="1"/>
</dbReference>
<feature type="transmembrane region" description="Helical" evidence="8">
    <location>
        <begin position="333"/>
        <end position="352"/>
    </location>
</feature>
<keyword evidence="5 8" id="KW-0812">Transmembrane</keyword>
<feature type="transmembrane region" description="Helical" evidence="8">
    <location>
        <begin position="12"/>
        <end position="29"/>
    </location>
</feature>
<evidence type="ECO:0000313" key="9">
    <source>
        <dbReference type="EMBL" id="BDG05104.1"/>
    </source>
</evidence>
<feature type="transmembrane region" description="Helical" evidence="8">
    <location>
        <begin position="468"/>
        <end position="491"/>
    </location>
</feature>
<gene>
    <name evidence="9" type="ORF">AMOR_41000</name>
</gene>
<evidence type="ECO:0000256" key="7">
    <source>
        <dbReference type="ARBA" id="ARBA00023136"/>
    </source>
</evidence>
<keyword evidence="3" id="KW-0813">Transport</keyword>
<dbReference type="InterPro" id="IPR004763">
    <property type="entry name" value="CusA-like"/>
</dbReference>
<accession>A0ABM7WZY5</accession>
<dbReference type="Gene3D" id="3.30.70.1430">
    <property type="entry name" value="Multidrug efflux transporter AcrB pore domain"/>
    <property type="match status" value="2"/>
</dbReference>
<dbReference type="InterPro" id="IPR001036">
    <property type="entry name" value="Acrflvin-R"/>
</dbReference>
<evidence type="ECO:0000313" key="10">
    <source>
        <dbReference type="Proteomes" id="UP001162891"/>
    </source>
</evidence>
<feature type="transmembrane region" description="Helical" evidence="8">
    <location>
        <begin position="987"/>
        <end position="1013"/>
    </location>
</feature>
<feature type="transmembrane region" description="Helical" evidence="8">
    <location>
        <begin position="911"/>
        <end position="934"/>
    </location>
</feature>
<proteinExistence type="inferred from homology"/>
<comment type="similarity">
    <text evidence="2">Belongs to the resistance-nodulation-cell division (RND) (TC 2.A.6) family.</text>
</comment>
<feature type="transmembrane region" description="Helical" evidence="8">
    <location>
        <begin position="523"/>
        <end position="542"/>
    </location>
</feature>
<keyword evidence="6 8" id="KW-1133">Transmembrane helix</keyword>
<sequence>MRIIESLLKNRLLVLGVAAALSIAGWIAWKRLPIDAFPDVTNTQVMILTKAPGLAAVDVEQRVSFPIEQEMRGLPRVVQVRSMSKAEMSQVVVVFEDGAETYWTRQVVFERLAGAREHLPSGVEPELGPISTGLGEIFQYTLEGEGLSPMDLRTIQDWILAPQLRPIPGVNEVNSFGGAVKQYQVLVFPDRLVKYRLTVRDVSEAIERSNGNAGGGVVVAGWEQTYLRGVGLVRDVPDIERIVLGAFDGSPVYLRDVADVVIGAQPRFGAVTRDGNGEAVAGMVIMLKGANAKDVVAGVKDAIEAARGTLPPGARISVFYDRTSLIEACIETVVDALLEGGILVILVLFLFVAELRTAVVVLFSLPFTFLVSFIVMGWAGLTSNLMSLGGLAFSVGMVVDASIVVVENVRRHLAEDTRRSRPEVVAMAIREVARPVAFSVLVIAVILVPLYALQGVEGKMFAPLATTMLIALLVSLAVALTVVPVLSATLLNQEPEREFRLVRRFHRGYLRLLGRAVARPRRTIAVSAALLVLSTALVPLVGTEFMPPLDEGSIAINVVRLPSASLAGSVSVASYMEKRLREFPEVETVVSKTGRAEISEDPMGPEQTDVFVMLKPRKAWSTGRGKAELVEAIRKELSEVPGLRLSFSQPIALRVNELISGVKSDLAVKVFGPDLDVLKGFADRIGAAVSGVRGAGDVKVEQVSGMPQYDLDIDREAAARYGIRVGDVNDTIETAIGGRVASTLIEGQRRFAITVRFPEESRKDIDEIGRLLVPGQEGTRVPLAQLARVKLVEAPAQVSRENGMRRVVVEANVRGRDLGGFVEDVRARIQGLERELPPGYYLRLGGQFENQERAMRRLAIVVPVALALVSLLLYLALGSVAHASLVLLNLPFALVGGVVAVVVFRMPLSVSAAVAFIVLLGIAVQNGVVLVAFFEQLRERGLSVAETVERGCDLRFRPLLMTALTSFIGHLPMLYATGSGADIQRPLAVVVMGGLVTSTLLTLLVLPTIYVVFAGRRPRAPTPADGA</sequence>
<dbReference type="Gene3D" id="1.20.1640.10">
    <property type="entry name" value="Multidrug efflux transporter AcrB transmembrane domain"/>
    <property type="match status" value="2"/>
</dbReference>
<keyword evidence="10" id="KW-1185">Reference proteome</keyword>
<dbReference type="PANTHER" id="PTHR32063">
    <property type="match status" value="1"/>
</dbReference>